<dbReference type="Pfam" id="PF12833">
    <property type="entry name" value="HTH_18"/>
    <property type="match status" value="1"/>
</dbReference>
<keyword evidence="3" id="KW-0804">Transcription</keyword>
<dbReference type="InterPro" id="IPR009057">
    <property type="entry name" value="Homeodomain-like_sf"/>
</dbReference>
<dbReference type="InterPro" id="IPR018060">
    <property type="entry name" value="HTH_AraC"/>
</dbReference>
<reference evidence="5 6" key="1">
    <citation type="submission" date="2018-06" db="EMBL/GenBank/DDBJ databases">
        <authorList>
            <consortium name="Pathogen Informatics"/>
            <person name="Doyle S."/>
        </authorList>
    </citation>
    <scope>NUCLEOTIDE SEQUENCE [LARGE SCALE GENOMIC DNA]</scope>
    <source>
        <strain evidence="5 6">NCTC1542</strain>
    </source>
</reference>
<dbReference type="InterPro" id="IPR050204">
    <property type="entry name" value="AraC_XylS_family_regulators"/>
</dbReference>
<evidence type="ECO:0000256" key="3">
    <source>
        <dbReference type="ARBA" id="ARBA00023163"/>
    </source>
</evidence>
<dbReference type="AlphaFoldDB" id="A0A378U951"/>
<evidence type="ECO:0000313" key="6">
    <source>
        <dbReference type="Proteomes" id="UP000255389"/>
    </source>
</evidence>
<name>A0A378U951_MYCFO</name>
<evidence type="ECO:0000313" key="5">
    <source>
        <dbReference type="EMBL" id="STZ73031.1"/>
    </source>
</evidence>
<accession>A0A378U951</accession>
<dbReference type="GO" id="GO:0003700">
    <property type="term" value="F:DNA-binding transcription factor activity"/>
    <property type="evidence" value="ECO:0007669"/>
    <property type="project" value="InterPro"/>
</dbReference>
<evidence type="ECO:0000256" key="1">
    <source>
        <dbReference type="ARBA" id="ARBA00023015"/>
    </source>
</evidence>
<evidence type="ECO:0000256" key="2">
    <source>
        <dbReference type="ARBA" id="ARBA00023125"/>
    </source>
</evidence>
<keyword evidence="2" id="KW-0238">DNA-binding</keyword>
<dbReference type="EMBL" id="UGQY01000001">
    <property type="protein sequence ID" value="STZ73031.1"/>
    <property type="molecule type" value="Genomic_DNA"/>
</dbReference>
<proteinExistence type="predicted"/>
<dbReference type="PANTHER" id="PTHR46796:SF6">
    <property type="entry name" value="ARAC SUBFAMILY"/>
    <property type="match status" value="1"/>
</dbReference>
<feature type="domain" description="HTH araC/xylS-type" evidence="4">
    <location>
        <begin position="164"/>
        <end position="262"/>
    </location>
</feature>
<dbReference type="PROSITE" id="PS00041">
    <property type="entry name" value="HTH_ARAC_FAMILY_1"/>
    <property type="match status" value="1"/>
</dbReference>
<dbReference type="InterPro" id="IPR020449">
    <property type="entry name" value="Tscrpt_reg_AraC-type_HTH"/>
</dbReference>
<sequence>MNIEFDFVSQHLNGSADCEFRQPTHTVMVYRAGRVLAKEYDVEGMGARRVETPQTGSVWILPAEHRGAALACGNSVADYCQLTVPAASLGAHPLRPVVGHDPLLYHIVERIYGLRGRTDVGARLLHDTLNEAARLHLRDRYTSAAAVDVDAEQTPRELGAEVQARLREYLEDSLDGDVSMQALADIAHMPINRFTAAFNDAFHTTPHQYVIDQRISRAKHLLSTTMLSITDITTATGFSTPSHFATTFKNRVGATPSQYRRHAQ</sequence>
<dbReference type="PANTHER" id="PTHR46796">
    <property type="entry name" value="HTH-TYPE TRANSCRIPTIONAL ACTIVATOR RHAS-RELATED"/>
    <property type="match status" value="1"/>
</dbReference>
<dbReference type="GO" id="GO:0043565">
    <property type="term" value="F:sequence-specific DNA binding"/>
    <property type="evidence" value="ECO:0007669"/>
    <property type="project" value="InterPro"/>
</dbReference>
<evidence type="ECO:0000259" key="4">
    <source>
        <dbReference type="PROSITE" id="PS01124"/>
    </source>
</evidence>
<dbReference type="Gene3D" id="1.10.10.60">
    <property type="entry name" value="Homeodomain-like"/>
    <property type="match status" value="1"/>
</dbReference>
<organism evidence="5 6">
    <name type="scientific">Mycolicibacterium fortuitum</name>
    <name type="common">Mycobacterium fortuitum</name>
    <dbReference type="NCBI Taxonomy" id="1766"/>
    <lineage>
        <taxon>Bacteria</taxon>
        <taxon>Bacillati</taxon>
        <taxon>Actinomycetota</taxon>
        <taxon>Actinomycetes</taxon>
        <taxon>Mycobacteriales</taxon>
        <taxon>Mycobacteriaceae</taxon>
        <taxon>Mycolicibacterium</taxon>
    </lineage>
</organism>
<gene>
    <name evidence="5" type="primary">melR_1</name>
    <name evidence="5" type="ORF">NCTC1542_00571</name>
</gene>
<keyword evidence="1" id="KW-0805">Transcription regulation</keyword>
<dbReference type="PRINTS" id="PR00032">
    <property type="entry name" value="HTHARAC"/>
</dbReference>
<dbReference type="SUPFAM" id="SSF46689">
    <property type="entry name" value="Homeodomain-like"/>
    <property type="match status" value="2"/>
</dbReference>
<dbReference type="SMART" id="SM00342">
    <property type="entry name" value="HTH_ARAC"/>
    <property type="match status" value="1"/>
</dbReference>
<protein>
    <submittedName>
        <fullName evidence="5">AraC family transcriptional regulator</fullName>
    </submittedName>
</protein>
<dbReference type="PROSITE" id="PS01124">
    <property type="entry name" value="HTH_ARAC_FAMILY_2"/>
    <property type="match status" value="1"/>
</dbReference>
<dbReference type="InterPro" id="IPR018062">
    <property type="entry name" value="HTH_AraC-typ_CS"/>
</dbReference>
<dbReference type="Proteomes" id="UP000255389">
    <property type="component" value="Unassembled WGS sequence"/>
</dbReference>